<accession>A0A699L6S6</accession>
<protein>
    <recommendedName>
        <fullName evidence="2">Reverse transcriptase Ty1/copia-type domain-containing protein</fullName>
    </recommendedName>
</protein>
<feature type="region of interest" description="Disordered" evidence="1">
    <location>
        <begin position="1"/>
        <end position="30"/>
    </location>
</feature>
<feature type="non-terminal residue" evidence="3">
    <location>
        <position position="1"/>
    </location>
</feature>
<gene>
    <name evidence="3" type="ORF">Tci_700129</name>
</gene>
<evidence type="ECO:0000259" key="2">
    <source>
        <dbReference type="Pfam" id="PF07727"/>
    </source>
</evidence>
<dbReference type="InterPro" id="IPR013103">
    <property type="entry name" value="RVT_2"/>
</dbReference>
<evidence type="ECO:0000313" key="3">
    <source>
        <dbReference type="EMBL" id="GFB28158.1"/>
    </source>
</evidence>
<reference evidence="3" key="1">
    <citation type="journal article" date="2019" name="Sci. Rep.">
        <title>Draft genome of Tanacetum cinerariifolium, the natural source of mosquito coil.</title>
        <authorList>
            <person name="Yamashiro T."/>
            <person name="Shiraishi A."/>
            <person name="Satake H."/>
            <person name="Nakayama K."/>
        </authorList>
    </citation>
    <scope>NUCLEOTIDE SEQUENCE</scope>
</reference>
<dbReference type="Pfam" id="PF07727">
    <property type="entry name" value="RVT_2"/>
    <property type="match status" value="1"/>
</dbReference>
<organism evidence="3">
    <name type="scientific">Tanacetum cinerariifolium</name>
    <name type="common">Dalmatian daisy</name>
    <name type="synonym">Chrysanthemum cinerariifolium</name>
    <dbReference type="NCBI Taxonomy" id="118510"/>
    <lineage>
        <taxon>Eukaryota</taxon>
        <taxon>Viridiplantae</taxon>
        <taxon>Streptophyta</taxon>
        <taxon>Embryophyta</taxon>
        <taxon>Tracheophyta</taxon>
        <taxon>Spermatophyta</taxon>
        <taxon>Magnoliopsida</taxon>
        <taxon>eudicotyledons</taxon>
        <taxon>Gunneridae</taxon>
        <taxon>Pentapetalae</taxon>
        <taxon>asterids</taxon>
        <taxon>campanulids</taxon>
        <taxon>Asterales</taxon>
        <taxon>Asteraceae</taxon>
        <taxon>Asteroideae</taxon>
        <taxon>Anthemideae</taxon>
        <taxon>Anthemidinae</taxon>
        <taxon>Tanacetum</taxon>
    </lineage>
</organism>
<evidence type="ECO:0000256" key="1">
    <source>
        <dbReference type="SAM" id="MobiDB-lite"/>
    </source>
</evidence>
<name>A0A699L6S6_TANCI</name>
<comment type="caution">
    <text evidence="3">The sequence shown here is derived from an EMBL/GenBank/DDBJ whole genome shotgun (WGS) entry which is preliminary data.</text>
</comment>
<proteinExistence type="predicted"/>
<sequence length="226" mass="25614">VATLEPVVSTDTPSSTSLDQDAPSPSILQTPQELPSHVIPLGFKEADHDIDELVSRPDRVMIIALKWIYKVKLDKLGGVLKNKARLVVRVYHQEEGIDFEETFASVHNSRPFKFSKGTVDPTLFIRREGMRYSKDSCIALTTFADADHAGYQDTRRSTFGNEFVDPENPNHVYKLKKVLYGLNKIYGLGMIYSLRFYSPRSSPKELLILHCLSGEKAKTSDWYKSM</sequence>
<dbReference type="EMBL" id="BKCJ010592388">
    <property type="protein sequence ID" value="GFB28158.1"/>
    <property type="molecule type" value="Genomic_DNA"/>
</dbReference>
<dbReference type="AlphaFoldDB" id="A0A699L6S6"/>
<feature type="domain" description="Reverse transcriptase Ty1/copia-type" evidence="2">
    <location>
        <begin position="52"/>
        <end position="107"/>
    </location>
</feature>
<feature type="compositionally biased region" description="Low complexity" evidence="1">
    <location>
        <begin position="1"/>
        <end position="17"/>
    </location>
</feature>